<feature type="domain" description="Histidine kinase" evidence="10">
    <location>
        <begin position="113"/>
        <end position="229"/>
    </location>
</feature>
<dbReference type="SUPFAM" id="SSF47384">
    <property type="entry name" value="Homodimeric domain of signal transducing histidine kinase"/>
    <property type="match status" value="1"/>
</dbReference>
<dbReference type="CDD" id="cd06225">
    <property type="entry name" value="HAMP"/>
    <property type="match status" value="1"/>
</dbReference>
<dbReference type="GO" id="GO:0005886">
    <property type="term" value="C:plasma membrane"/>
    <property type="evidence" value="ECO:0007669"/>
    <property type="project" value="TreeGrafter"/>
</dbReference>
<dbReference type="SUPFAM" id="SSF158472">
    <property type="entry name" value="HAMP domain-like"/>
    <property type="match status" value="1"/>
</dbReference>
<comment type="caution">
    <text evidence="12">The sequence shown here is derived from an EMBL/GenBank/DDBJ whole genome shotgun (WGS) entry which is preliminary data.</text>
</comment>
<dbReference type="PANTHER" id="PTHR45436">
    <property type="entry name" value="SENSOR HISTIDINE KINASE YKOH"/>
    <property type="match status" value="1"/>
</dbReference>
<evidence type="ECO:0000256" key="6">
    <source>
        <dbReference type="ARBA" id="ARBA00022777"/>
    </source>
</evidence>
<evidence type="ECO:0000256" key="5">
    <source>
        <dbReference type="ARBA" id="ARBA00022679"/>
    </source>
</evidence>
<keyword evidence="9" id="KW-0472">Membrane</keyword>
<evidence type="ECO:0000256" key="3">
    <source>
        <dbReference type="ARBA" id="ARBA00012438"/>
    </source>
</evidence>
<sequence length="229" mass="25642">ARPFLLRGGFHLLVGRDTETLRVAKTRIIQSLSWGLVLTLVLGIAGGVVISGRMLRRLDAINDTSQHIMDGDLSQRVLLSGDNDEFDQLARNLNRMLDKIETLLDDIHRVSDNIAHDMKTPLARLRARLETLVQSSHEDLTSRHDLDVALRESDQLLTMFNVVLRIARIEASPHIQPTEHVNLAILARDLIDLYEPLATEKSLTLSCPTNQGVVIAGDRDMLFQAFSNL</sequence>
<comment type="subcellular location">
    <subcellularLocation>
        <location evidence="2">Membrane</location>
    </subcellularLocation>
</comment>
<evidence type="ECO:0000256" key="8">
    <source>
        <dbReference type="SAM" id="Coils"/>
    </source>
</evidence>
<dbReference type="InterPro" id="IPR050428">
    <property type="entry name" value="TCS_sensor_his_kinase"/>
</dbReference>
<dbReference type="EC" id="2.7.13.3" evidence="3"/>
<dbReference type="EMBL" id="DLYI01000106">
    <property type="protein sequence ID" value="HAC27815.1"/>
    <property type="molecule type" value="Genomic_DNA"/>
</dbReference>
<feature type="non-terminal residue" evidence="12">
    <location>
        <position position="229"/>
    </location>
</feature>
<keyword evidence="8" id="KW-0175">Coiled coil</keyword>
<protein>
    <recommendedName>
        <fullName evidence="3">histidine kinase</fullName>
        <ecNumber evidence="3">2.7.13.3</ecNumber>
    </recommendedName>
</protein>
<organism evidence="12 13">
    <name type="scientific">Marinobacter nauticus</name>
    <name type="common">Marinobacter hydrocarbonoclasticus</name>
    <name type="synonym">Marinobacter aquaeolei</name>
    <dbReference type="NCBI Taxonomy" id="2743"/>
    <lineage>
        <taxon>Bacteria</taxon>
        <taxon>Pseudomonadati</taxon>
        <taxon>Pseudomonadota</taxon>
        <taxon>Gammaproteobacteria</taxon>
        <taxon>Pseudomonadales</taxon>
        <taxon>Marinobacteraceae</taxon>
        <taxon>Marinobacter</taxon>
    </lineage>
</organism>
<dbReference type="PANTHER" id="PTHR45436:SF8">
    <property type="entry name" value="HISTIDINE KINASE"/>
    <property type="match status" value="1"/>
</dbReference>
<feature type="coiled-coil region" evidence="8">
    <location>
        <begin position="86"/>
        <end position="113"/>
    </location>
</feature>
<keyword evidence="6 12" id="KW-0418">Kinase</keyword>
<evidence type="ECO:0000256" key="4">
    <source>
        <dbReference type="ARBA" id="ARBA00022553"/>
    </source>
</evidence>
<dbReference type="Proteomes" id="UP000261325">
    <property type="component" value="Unassembled WGS sequence"/>
</dbReference>
<dbReference type="InterPro" id="IPR003660">
    <property type="entry name" value="HAMP_dom"/>
</dbReference>
<evidence type="ECO:0000259" key="10">
    <source>
        <dbReference type="PROSITE" id="PS50109"/>
    </source>
</evidence>
<dbReference type="SMART" id="SM00388">
    <property type="entry name" value="HisKA"/>
    <property type="match status" value="1"/>
</dbReference>
<dbReference type="Gene3D" id="1.10.287.130">
    <property type="match status" value="1"/>
</dbReference>
<dbReference type="Pfam" id="PF00672">
    <property type="entry name" value="HAMP"/>
    <property type="match status" value="1"/>
</dbReference>
<keyword evidence="4" id="KW-0597">Phosphoprotein</keyword>
<keyword evidence="7" id="KW-0902">Two-component regulatory system</keyword>
<dbReference type="InterPro" id="IPR036890">
    <property type="entry name" value="HATPase_C_sf"/>
</dbReference>
<feature type="transmembrane region" description="Helical" evidence="9">
    <location>
        <begin position="28"/>
        <end position="50"/>
    </location>
</feature>
<dbReference type="InterPro" id="IPR005467">
    <property type="entry name" value="His_kinase_dom"/>
</dbReference>
<dbReference type="SMART" id="SM00304">
    <property type="entry name" value="HAMP"/>
    <property type="match status" value="1"/>
</dbReference>
<keyword evidence="5" id="KW-0808">Transferase</keyword>
<evidence type="ECO:0000256" key="7">
    <source>
        <dbReference type="ARBA" id="ARBA00023012"/>
    </source>
</evidence>
<evidence type="ECO:0000256" key="1">
    <source>
        <dbReference type="ARBA" id="ARBA00000085"/>
    </source>
</evidence>
<dbReference type="SUPFAM" id="SSF55874">
    <property type="entry name" value="ATPase domain of HSP90 chaperone/DNA topoisomerase II/histidine kinase"/>
    <property type="match status" value="1"/>
</dbReference>
<dbReference type="CDD" id="cd00082">
    <property type="entry name" value="HisKA"/>
    <property type="match status" value="1"/>
</dbReference>
<proteinExistence type="predicted"/>
<evidence type="ECO:0000313" key="12">
    <source>
        <dbReference type="EMBL" id="HAC27815.1"/>
    </source>
</evidence>
<gene>
    <name evidence="12" type="ORF">DCF82_08380</name>
</gene>
<reference evidence="12 13" key="1">
    <citation type="journal article" date="2018" name="Nat. Biotechnol.">
        <title>A standardized bacterial taxonomy based on genome phylogeny substantially revises the tree of life.</title>
        <authorList>
            <person name="Parks D.H."/>
            <person name="Chuvochina M."/>
            <person name="Waite D.W."/>
            <person name="Rinke C."/>
            <person name="Skarshewski A."/>
            <person name="Chaumeil P.A."/>
            <person name="Hugenholtz P."/>
        </authorList>
    </citation>
    <scope>NUCLEOTIDE SEQUENCE [LARGE SCALE GENOMIC DNA]</scope>
    <source>
        <strain evidence="12">UBA9049</strain>
    </source>
</reference>
<feature type="non-terminal residue" evidence="12">
    <location>
        <position position="1"/>
    </location>
</feature>
<evidence type="ECO:0000256" key="2">
    <source>
        <dbReference type="ARBA" id="ARBA00004370"/>
    </source>
</evidence>
<dbReference type="Gene3D" id="6.10.340.10">
    <property type="match status" value="1"/>
</dbReference>
<dbReference type="PROSITE" id="PS50109">
    <property type="entry name" value="HIS_KIN"/>
    <property type="match status" value="1"/>
</dbReference>
<accession>A0A3B8WME1</accession>
<keyword evidence="9" id="KW-0812">Transmembrane</keyword>
<dbReference type="AlphaFoldDB" id="A0A3B8WME1"/>
<feature type="domain" description="HAMP" evidence="11">
    <location>
        <begin position="52"/>
        <end position="105"/>
    </location>
</feature>
<dbReference type="InterPro" id="IPR003661">
    <property type="entry name" value="HisK_dim/P_dom"/>
</dbReference>
<keyword evidence="9" id="KW-1133">Transmembrane helix</keyword>
<dbReference type="InterPro" id="IPR036097">
    <property type="entry name" value="HisK_dim/P_sf"/>
</dbReference>
<comment type="catalytic activity">
    <reaction evidence="1">
        <text>ATP + protein L-histidine = ADP + protein N-phospho-L-histidine.</text>
        <dbReference type="EC" id="2.7.13.3"/>
    </reaction>
</comment>
<dbReference type="GO" id="GO:0000155">
    <property type="term" value="F:phosphorelay sensor kinase activity"/>
    <property type="evidence" value="ECO:0007669"/>
    <property type="project" value="InterPro"/>
</dbReference>
<name>A0A3B8WME1_MARNT</name>
<dbReference type="Pfam" id="PF00512">
    <property type="entry name" value="HisKA"/>
    <property type="match status" value="1"/>
</dbReference>
<evidence type="ECO:0000256" key="9">
    <source>
        <dbReference type="SAM" id="Phobius"/>
    </source>
</evidence>
<evidence type="ECO:0000313" key="13">
    <source>
        <dbReference type="Proteomes" id="UP000261325"/>
    </source>
</evidence>
<dbReference type="PROSITE" id="PS50885">
    <property type="entry name" value="HAMP"/>
    <property type="match status" value="1"/>
</dbReference>
<evidence type="ECO:0000259" key="11">
    <source>
        <dbReference type="PROSITE" id="PS50885"/>
    </source>
</evidence>